<proteinExistence type="inferred from homology"/>
<dbReference type="InterPro" id="IPR041470">
    <property type="entry name" value="GCP_N"/>
</dbReference>
<feature type="region of interest" description="Disordered" evidence="6">
    <location>
        <begin position="454"/>
        <end position="475"/>
    </location>
</feature>
<dbReference type="HOGENOM" id="CLU_388963_0_0_1"/>
<dbReference type="GO" id="GO:0031122">
    <property type="term" value="P:cytoplasmic microtubule organization"/>
    <property type="evidence" value="ECO:0007669"/>
    <property type="project" value="TreeGrafter"/>
</dbReference>
<comment type="subcellular location">
    <subcellularLocation>
        <location evidence="5">Cytoplasm</location>
        <location evidence="5">Cytoskeleton</location>
        <location evidence="5">Microtubule organizing center</location>
    </subcellularLocation>
</comment>
<dbReference type="GO" id="GO:0005829">
    <property type="term" value="C:cytosol"/>
    <property type="evidence" value="ECO:0007669"/>
    <property type="project" value="EnsemblMetazoa"/>
</dbReference>
<evidence type="ECO:0000256" key="2">
    <source>
        <dbReference type="ARBA" id="ARBA00022490"/>
    </source>
</evidence>
<sequence>MDSVNLNKSFKETVRLVLSKEELEKEGRKIHEVRSIPKSDLWTFESVGGFFMPTEEISKLPLDRQEQLLIRNLIYAFSGVPSSHIKPEATIKQIATMQQSGLPNVRFKIDEGFNSTIRTLGNYLLPLVGHFISVQNFIETTNMTPRSGRTSLALAAALNDKMQQYYDLQATMETEMQQRKLFLKDLVRQLRPWVGILKVFSSMVTSARGKKTSAQILSDMNEIYEKLKPSDLELKELLEKILNSVSSVYMKIVQLWTQKGIIYDLQHEFFVEDSERSNSMSSTLLAPEQCCHAYWENRYTLLPERLPDFLNPLAAEIFHAGKYLNILRQCNVKLTLMQTPLNYNPKEQSHVEIIRSSYELPGKKLLDYLKTEHHLEWHLGNLHGYFLLQNQEFAEALLANYQEHMQRGVDRMIPETLQSLLMETLQIIDDPFKDLMRCQLKDRDVASQLQKLVNREHGEADKNEGNTSNTTSDDDGDPFGRFTLYGYEAFALRYEPKWPLSFVLHSEPLQKMQLLQRVILFLRYVQRQLQALWQAPPEGTIPISQSTRSEALRQRMLGIMINLEQYITQDIAEPRWEMLIVVADKAQHIDDLVERLSITLEECLRLGLLSGAIAFVRSLFTLGQVCLNFSSFAETPLCDEQAFDDGVAEYETEFGSLLKSILDLVRELANSTSSTAEDERESCQQLLLRLEAYN</sequence>
<dbReference type="PANTHER" id="PTHR19302:SF13">
    <property type="entry name" value="GAMMA-TUBULIN COMPLEX COMPONENT 2"/>
    <property type="match status" value="1"/>
</dbReference>
<evidence type="ECO:0000259" key="8">
    <source>
        <dbReference type="Pfam" id="PF17681"/>
    </source>
</evidence>
<accession>B4GUS7</accession>
<evidence type="ECO:0000256" key="3">
    <source>
        <dbReference type="ARBA" id="ARBA00022701"/>
    </source>
</evidence>
<dbReference type="InterPro" id="IPR042241">
    <property type="entry name" value="GCP_C_sf"/>
</dbReference>
<dbReference type="InterPro" id="IPR040457">
    <property type="entry name" value="GCP_C"/>
</dbReference>
<dbReference type="EMBL" id="CH479191">
    <property type="protein sequence ID" value="EDW26360.1"/>
    <property type="molecule type" value="Genomic_DNA"/>
</dbReference>
<evidence type="ECO:0000256" key="5">
    <source>
        <dbReference type="RuleBase" id="RU363050"/>
    </source>
</evidence>
<dbReference type="GO" id="GO:0043015">
    <property type="term" value="F:gamma-tubulin binding"/>
    <property type="evidence" value="ECO:0007669"/>
    <property type="project" value="EnsemblMetazoa"/>
</dbReference>
<dbReference type="InterPro" id="IPR007259">
    <property type="entry name" value="GCP"/>
</dbReference>
<dbReference type="Pfam" id="PF17681">
    <property type="entry name" value="GCP_N_terminal"/>
    <property type="match status" value="1"/>
</dbReference>
<keyword evidence="3 5" id="KW-0493">Microtubule</keyword>
<dbReference type="STRING" id="7234.B4GUS7"/>
<feature type="compositionally biased region" description="Basic and acidic residues" evidence="6">
    <location>
        <begin position="454"/>
        <end position="464"/>
    </location>
</feature>
<evidence type="ECO:0000256" key="1">
    <source>
        <dbReference type="ARBA" id="ARBA00010337"/>
    </source>
</evidence>
<keyword evidence="10" id="KW-1185">Reference proteome</keyword>
<dbReference type="GO" id="GO:0000278">
    <property type="term" value="P:mitotic cell cycle"/>
    <property type="evidence" value="ECO:0007669"/>
    <property type="project" value="TreeGrafter"/>
</dbReference>
<evidence type="ECO:0000256" key="6">
    <source>
        <dbReference type="SAM" id="MobiDB-lite"/>
    </source>
</evidence>
<dbReference type="PhylomeDB" id="B4GUS7"/>
<evidence type="ECO:0000259" key="7">
    <source>
        <dbReference type="Pfam" id="PF04130"/>
    </source>
</evidence>
<dbReference type="OrthoDB" id="2192946at2759"/>
<dbReference type="SMR" id="B4GUS7"/>
<reference evidence="9 10" key="1">
    <citation type="journal article" date="2007" name="Nature">
        <title>Evolution of genes and genomes on the Drosophila phylogeny.</title>
        <authorList>
            <consortium name="Drosophila 12 Genomes Consortium"/>
            <person name="Clark A.G."/>
            <person name="Eisen M.B."/>
            <person name="Smith D.R."/>
            <person name="Bergman C.M."/>
            <person name="Oliver B."/>
            <person name="Markow T.A."/>
            <person name="Kaufman T.C."/>
            <person name="Kellis M."/>
            <person name="Gelbart W."/>
            <person name="Iyer V.N."/>
            <person name="Pollard D.A."/>
            <person name="Sackton T.B."/>
            <person name="Larracuente A.M."/>
            <person name="Singh N.D."/>
            <person name="Abad J.P."/>
            <person name="Abt D.N."/>
            <person name="Adryan B."/>
            <person name="Aguade M."/>
            <person name="Akashi H."/>
            <person name="Anderson W.W."/>
            <person name="Aquadro C.F."/>
            <person name="Ardell D.H."/>
            <person name="Arguello R."/>
            <person name="Artieri C.G."/>
            <person name="Barbash D.A."/>
            <person name="Barker D."/>
            <person name="Barsanti P."/>
            <person name="Batterham P."/>
            <person name="Batzoglou S."/>
            <person name="Begun D."/>
            <person name="Bhutkar A."/>
            <person name="Blanco E."/>
            <person name="Bosak S.A."/>
            <person name="Bradley R.K."/>
            <person name="Brand A.D."/>
            <person name="Brent M.R."/>
            <person name="Brooks A.N."/>
            <person name="Brown R.H."/>
            <person name="Butlin R.K."/>
            <person name="Caggese C."/>
            <person name="Calvi B.R."/>
            <person name="Bernardo de Carvalho A."/>
            <person name="Caspi A."/>
            <person name="Castrezana S."/>
            <person name="Celniker S.E."/>
            <person name="Chang J.L."/>
            <person name="Chapple C."/>
            <person name="Chatterji S."/>
            <person name="Chinwalla A."/>
            <person name="Civetta A."/>
            <person name="Clifton S.W."/>
            <person name="Comeron J.M."/>
            <person name="Costello J.C."/>
            <person name="Coyne J.A."/>
            <person name="Daub J."/>
            <person name="David R.G."/>
            <person name="Delcher A.L."/>
            <person name="Delehaunty K."/>
            <person name="Do C.B."/>
            <person name="Ebling H."/>
            <person name="Edwards K."/>
            <person name="Eickbush T."/>
            <person name="Evans J.D."/>
            <person name="Filipski A."/>
            <person name="Findeiss S."/>
            <person name="Freyhult E."/>
            <person name="Fulton L."/>
            <person name="Fulton R."/>
            <person name="Garcia A.C."/>
            <person name="Gardiner A."/>
            <person name="Garfield D.A."/>
            <person name="Garvin B.E."/>
            <person name="Gibson G."/>
            <person name="Gilbert D."/>
            <person name="Gnerre S."/>
            <person name="Godfrey J."/>
            <person name="Good R."/>
            <person name="Gotea V."/>
            <person name="Gravely B."/>
            <person name="Greenberg A.J."/>
            <person name="Griffiths-Jones S."/>
            <person name="Gross S."/>
            <person name="Guigo R."/>
            <person name="Gustafson E.A."/>
            <person name="Haerty W."/>
            <person name="Hahn M.W."/>
            <person name="Halligan D.L."/>
            <person name="Halpern A.L."/>
            <person name="Halter G.M."/>
            <person name="Han M.V."/>
            <person name="Heger A."/>
            <person name="Hillier L."/>
            <person name="Hinrichs A.S."/>
            <person name="Holmes I."/>
            <person name="Hoskins R.A."/>
            <person name="Hubisz M.J."/>
            <person name="Hultmark D."/>
            <person name="Huntley M.A."/>
            <person name="Jaffe D.B."/>
            <person name="Jagadeeshan S."/>
            <person name="Jeck W.R."/>
            <person name="Johnson J."/>
            <person name="Jones C.D."/>
            <person name="Jordan W.C."/>
            <person name="Karpen G.H."/>
            <person name="Kataoka E."/>
            <person name="Keightley P.D."/>
            <person name="Kheradpour P."/>
            <person name="Kirkness E.F."/>
            <person name="Koerich L.B."/>
            <person name="Kristiansen K."/>
            <person name="Kudrna D."/>
            <person name="Kulathinal R.J."/>
            <person name="Kumar S."/>
            <person name="Kwok R."/>
            <person name="Lander E."/>
            <person name="Langley C.H."/>
            <person name="Lapoint R."/>
            <person name="Lazzaro B.P."/>
            <person name="Lee S.J."/>
            <person name="Levesque L."/>
            <person name="Li R."/>
            <person name="Lin C.F."/>
            <person name="Lin M.F."/>
            <person name="Lindblad-Toh K."/>
            <person name="Llopart A."/>
            <person name="Long M."/>
            <person name="Low L."/>
            <person name="Lozovsky E."/>
            <person name="Lu J."/>
            <person name="Luo M."/>
            <person name="Machado C.A."/>
            <person name="Makalowski W."/>
            <person name="Marzo M."/>
            <person name="Matsuda M."/>
            <person name="Matzkin L."/>
            <person name="McAllister B."/>
            <person name="McBride C.S."/>
            <person name="McKernan B."/>
            <person name="McKernan K."/>
            <person name="Mendez-Lago M."/>
            <person name="Minx P."/>
            <person name="Mollenhauer M.U."/>
            <person name="Montooth K."/>
            <person name="Mount S.M."/>
            <person name="Mu X."/>
            <person name="Myers E."/>
            <person name="Negre B."/>
            <person name="Newfeld S."/>
            <person name="Nielsen R."/>
            <person name="Noor M.A."/>
            <person name="O'Grady P."/>
            <person name="Pachter L."/>
            <person name="Papaceit M."/>
            <person name="Parisi M.J."/>
            <person name="Parisi M."/>
            <person name="Parts L."/>
            <person name="Pedersen J.S."/>
            <person name="Pesole G."/>
            <person name="Phillippy A.M."/>
            <person name="Ponting C.P."/>
            <person name="Pop M."/>
            <person name="Porcelli D."/>
            <person name="Powell J.R."/>
            <person name="Prohaska S."/>
            <person name="Pruitt K."/>
            <person name="Puig M."/>
            <person name="Quesneville H."/>
            <person name="Ram K.R."/>
            <person name="Rand D."/>
            <person name="Rasmussen M.D."/>
            <person name="Reed L.K."/>
            <person name="Reenan R."/>
            <person name="Reily A."/>
            <person name="Remington K.A."/>
            <person name="Rieger T.T."/>
            <person name="Ritchie M.G."/>
            <person name="Robin C."/>
            <person name="Rogers Y.H."/>
            <person name="Rohde C."/>
            <person name="Rozas J."/>
            <person name="Rubenfield M.J."/>
            <person name="Ruiz A."/>
            <person name="Russo S."/>
            <person name="Salzberg S.L."/>
            <person name="Sanchez-Gracia A."/>
            <person name="Saranga D.J."/>
            <person name="Sato H."/>
            <person name="Schaeffer S.W."/>
            <person name="Schatz M.C."/>
            <person name="Schlenke T."/>
            <person name="Schwartz R."/>
            <person name="Segarra C."/>
            <person name="Singh R.S."/>
            <person name="Sirot L."/>
            <person name="Sirota M."/>
            <person name="Sisneros N.B."/>
            <person name="Smith C.D."/>
            <person name="Smith T.F."/>
            <person name="Spieth J."/>
            <person name="Stage D.E."/>
            <person name="Stark A."/>
            <person name="Stephan W."/>
            <person name="Strausberg R.L."/>
            <person name="Strempel S."/>
            <person name="Sturgill D."/>
            <person name="Sutton G."/>
            <person name="Sutton G.G."/>
            <person name="Tao W."/>
            <person name="Teichmann S."/>
            <person name="Tobari Y.N."/>
            <person name="Tomimura Y."/>
            <person name="Tsolas J.M."/>
            <person name="Valente V.L."/>
            <person name="Venter E."/>
            <person name="Venter J.C."/>
            <person name="Vicario S."/>
            <person name="Vieira F.G."/>
            <person name="Vilella A.J."/>
            <person name="Villasante A."/>
            <person name="Walenz B."/>
            <person name="Wang J."/>
            <person name="Wasserman M."/>
            <person name="Watts T."/>
            <person name="Wilson D."/>
            <person name="Wilson R.K."/>
            <person name="Wing R.A."/>
            <person name="Wolfner M.F."/>
            <person name="Wong A."/>
            <person name="Wong G.K."/>
            <person name="Wu C.I."/>
            <person name="Wu G."/>
            <person name="Yamamoto D."/>
            <person name="Yang H.P."/>
            <person name="Yang S.P."/>
            <person name="Yorke J.A."/>
            <person name="Yoshida K."/>
            <person name="Zdobnov E."/>
            <person name="Zhang P."/>
            <person name="Zhang Y."/>
            <person name="Zimin A.V."/>
            <person name="Baldwin J."/>
            <person name="Abdouelleil A."/>
            <person name="Abdulkadir J."/>
            <person name="Abebe A."/>
            <person name="Abera B."/>
            <person name="Abreu J."/>
            <person name="Acer S.C."/>
            <person name="Aftuck L."/>
            <person name="Alexander A."/>
            <person name="An P."/>
            <person name="Anderson E."/>
            <person name="Anderson S."/>
            <person name="Arachi H."/>
            <person name="Azer M."/>
            <person name="Bachantsang P."/>
            <person name="Barry A."/>
            <person name="Bayul T."/>
            <person name="Berlin A."/>
            <person name="Bessette D."/>
            <person name="Bloom T."/>
            <person name="Blye J."/>
            <person name="Boguslavskiy L."/>
            <person name="Bonnet C."/>
            <person name="Boukhgalter B."/>
            <person name="Bourzgui I."/>
            <person name="Brown A."/>
            <person name="Cahill P."/>
            <person name="Channer S."/>
            <person name="Cheshatsang Y."/>
            <person name="Chuda L."/>
            <person name="Citroen M."/>
            <person name="Collymore A."/>
            <person name="Cooke P."/>
            <person name="Costello M."/>
            <person name="D'Aco K."/>
            <person name="Daza R."/>
            <person name="De Haan G."/>
            <person name="DeGray S."/>
            <person name="DeMaso C."/>
            <person name="Dhargay N."/>
            <person name="Dooley K."/>
            <person name="Dooley E."/>
            <person name="Doricent M."/>
            <person name="Dorje P."/>
            <person name="Dorjee K."/>
            <person name="Dupes A."/>
            <person name="Elong R."/>
            <person name="Falk J."/>
            <person name="Farina A."/>
            <person name="Faro S."/>
            <person name="Ferguson D."/>
            <person name="Fisher S."/>
            <person name="Foley C.D."/>
            <person name="Franke A."/>
            <person name="Friedrich D."/>
            <person name="Gadbois L."/>
            <person name="Gearin G."/>
            <person name="Gearin C.R."/>
            <person name="Giannoukos G."/>
            <person name="Goode T."/>
            <person name="Graham J."/>
            <person name="Grandbois E."/>
            <person name="Grewal S."/>
            <person name="Gyaltsen K."/>
            <person name="Hafez N."/>
            <person name="Hagos B."/>
            <person name="Hall J."/>
            <person name="Henson C."/>
            <person name="Hollinger A."/>
            <person name="Honan T."/>
            <person name="Huard M.D."/>
            <person name="Hughes L."/>
            <person name="Hurhula B."/>
            <person name="Husby M.E."/>
            <person name="Kamat A."/>
            <person name="Kanga B."/>
            <person name="Kashin S."/>
            <person name="Khazanovich D."/>
            <person name="Kisner P."/>
            <person name="Lance K."/>
            <person name="Lara M."/>
            <person name="Lee W."/>
            <person name="Lennon N."/>
            <person name="Letendre F."/>
            <person name="LeVine R."/>
            <person name="Lipovsky A."/>
            <person name="Liu X."/>
            <person name="Liu J."/>
            <person name="Liu S."/>
            <person name="Lokyitsang T."/>
            <person name="Lokyitsang Y."/>
            <person name="Lubonja R."/>
            <person name="Lui A."/>
            <person name="MacDonald P."/>
            <person name="Magnisalis V."/>
            <person name="Maru K."/>
            <person name="Matthews C."/>
            <person name="McCusker W."/>
            <person name="McDonough S."/>
            <person name="Mehta T."/>
            <person name="Meldrim J."/>
            <person name="Meneus L."/>
            <person name="Mihai O."/>
            <person name="Mihalev A."/>
            <person name="Mihova T."/>
            <person name="Mittelman R."/>
            <person name="Mlenga V."/>
            <person name="Montmayeur A."/>
            <person name="Mulrain L."/>
            <person name="Navidi A."/>
            <person name="Naylor J."/>
            <person name="Negash T."/>
            <person name="Nguyen T."/>
            <person name="Nguyen N."/>
            <person name="Nicol R."/>
            <person name="Norbu C."/>
            <person name="Norbu N."/>
            <person name="Novod N."/>
            <person name="O'Neill B."/>
            <person name="Osman S."/>
            <person name="Markiewicz E."/>
            <person name="Oyono O.L."/>
            <person name="Patti C."/>
            <person name="Phunkhang P."/>
            <person name="Pierre F."/>
            <person name="Priest M."/>
            <person name="Raghuraman S."/>
            <person name="Rege F."/>
            <person name="Reyes R."/>
            <person name="Rise C."/>
            <person name="Rogov P."/>
            <person name="Ross K."/>
            <person name="Ryan E."/>
            <person name="Settipalli S."/>
            <person name="Shea T."/>
            <person name="Sherpa N."/>
            <person name="Shi L."/>
            <person name="Shih D."/>
            <person name="Sparrow T."/>
            <person name="Spaulding J."/>
            <person name="Stalker J."/>
            <person name="Stange-Thomann N."/>
            <person name="Stavropoulos S."/>
            <person name="Stone C."/>
            <person name="Strader C."/>
            <person name="Tesfaye S."/>
            <person name="Thomson T."/>
            <person name="Thoulutsang Y."/>
            <person name="Thoulutsang D."/>
            <person name="Topham K."/>
            <person name="Topping I."/>
            <person name="Tsamla T."/>
            <person name="Vassiliev H."/>
            <person name="Vo A."/>
            <person name="Wangchuk T."/>
            <person name="Wangdi T."/>
            <person name="Weiand M."/>
            <person name="Wilkinson J."/>
            <person name="Wilson A."/>
            <person name="Yadav S."/>
            <person name="Young G."/>
            <person name="Yu Q."/>
            <person name="Zembek L."/>
            <person name="Zhong D."/>
            <person name="Zimmer A."/>
            <person name="Zwirko Z."/>
            <person name="Jaffe D.B."/>
            <person name="Alvarez P."/>
            <person name="Brockman W."/>
            <person name="Butler J."/>
            <person name="Chin C."/>
            <person name="Gnerre S."/>
            <person name="Grabherr M."/>
            <person name="Kleber M."/>
            <person name="Mauceli E."/>
            <person name="MacCallum I."/>
        </authorList>
    </citation>
    <scope>NUCLEOTIDE SEQUENCE [LARGE SCALE GENOMIC DNA]</scope>
    <source>
        <strain evidence="10">MSH-3 / Tucson 14011-0111.49</strain>
    </source>
</reference>
<dbReference type="GO" id="GO:0051321">
    <property type="term" value="P:meiotic cell cycle"/>
    <property type="evidence" value="ECO:0007669"/>
    <property type="project" value="TreeGrafter"/>
</dbReference>
<name>B4GUS7_DROPE</name>
<dbReference type="GO" id="GO:0005874">
    <property type="term" value="C:microtubule"/>
    <property type="evidence" value="ECO:0007669"/>
    <property type="project" value="UniProtKB-KW"/>
</dbReference>
<evidence type="ECO:0000313" key="9">
    <source>
        <dbReference type="EMBL" id="EDW26360.1"/>
    </source>
</evidence>
<feature type="domain" description="Gamma tubulin complex component C-terminal" evidence="7">
    <location>
        <begin position="377"/>
        <end position="691"/>
    </location>
</feature>
<dbReference type="GO" id="GO:0000930">
    <property type="term" value="C:gamma-tubulin complex"/>
    <property type="evidence" value="ECO:0007669"/>
    <property type="project" value="TreeGrafter"/>
</dbReference>
<dbReference type="GO" id="GO:0005814">
    <property type="term" value="C:centriole"/>
    <property type="evidence" value="ECO:0007669"/>
    <property type="project" value="EnsemblMetazoa"/>
</dbReference>
<evidence type="ECO:0000313" key="10">
    <source>
        <dbReference type="Proteomes" id="UP000008744"/>
    </source>
</evidence>
<gene>
    <name evidence="9" type="primary">Dper\GL24153</name>
    <name evidence="9" type="ORF">Dper_GL24153</name>
</gene>
<dbReference type="Proteomes" id="UP000008744">
    <property type="component" value="Unassembled WGS sequence"/>
</dbReference>
<dbReference type="GO" id="GO:0007020">
    <property type="term" value="P:microtubule nucleation"/>
    <property type="evidence" value="ECO:0007669"/>
    <property type="project" value="InterPro"/>
</dbReference>
<dbReference type="PANTHER" id="PTHR19302">
    <property type="entry name" value="GAMMA TUBULIN COMPLEX PROTEIN"/>
    <property type="match status" value="1"/>
</dbReference>
<organism evidence="10">
    <name type="scientific">Drosophila persimilis</name>
    <name type="common">Fruit fly</name>
    <dbReference type="NCBI Taxonomy" id="7234"/>
    <lineage>
        <taxon>Eukaryota</taxon>
        <taxon>Metazoa</taxon>
        <taxon>Ecdysozoa</taxon>
        <taxon>Arthropoda</taxon>
        <taxon>Hexapoda</taxon>
        <taxon>Insecta</taxon>
        <taxon>Pterygota</taxon>
        <taxon>Neoptera</taxon>
        <taxon>Endopterygota</taxon>
        <taxon>Diptera</taxon>
        <taxon>Brachycera</taxon>
        <taxon>Muscomorpha</taxon>
        <taxon>Ephydroidea</taxon>
        <taxon>Drosophilidae</taxon>
        <taxon>Drosophila</taxon>
        <taxon>Sophophora</taxon>
    </lineage>
</organism>
<dbReference type="eggNOG" id="KOG2001">
    <property type="taxonomic scope" value="Eukaryota"/>
</dbReference>
<evidence type="ECO:0000256" key="4">
    <source>
        <dbReference type="ARBA" id="ARBA00023212"/>
    </source>
</evidence>
<keyword evidence="4 5" id="KW-0206">Cytoskeleton</keyword>
<dbReference type="Pfam" id="PF04130">
    <property type="entry name" value="GCP_C_terminal"/>
    <property type="match status" value="1"/>
</dbReference>
<feature type="domain" description="Gamma tubulin complex component protein N-terminal" evidence="8">
    <location>
        <begin position="70"/>
        <end position="372"/>
    </location>
</feature>
<dbReference type="GO" id="GO:0051011">
    <property type="term" value="F:microtubule minus-end binding"/>
    <property type="evidence" value="ECO:0007669"/>
    <property type="project" value="TreeGrafter"/>
</dbReference>
<dbReference type="KEGG" id="dpe:6597178"/>
<dbReference type="GO" id="GO:0000922">
    <property type="term" value="C:spindle pole"/>
    <property type="evidence" value="ECO:0007669"/>
    <property type="project" value="InterPro"/>
</dbReference>
<dbReference type="GO" id="GO:0051225">
    <property type="term" value="P:spindle assembly"/>
    <property type="evidence" value="ECO:0007669"/>
    <property type="project" value="TreeGrafter"/>
</dbReference>
<dbReference type="AlphaFoldDB" id="B4GUS7"/>
<dbReference type="Gene3D" id="1.20.120.1900">
    <property type="entry name" value="Gamma-tubulin complex, C-terminal domain"/>
    <property type="match status" value="1"/>
</dbReference>
<keyword evidence="2 5" id="KW-0963">Cytoplasm</keyword>
<dbReference type="OMA" id="MKIVQLW"/>
<comment type="similarity">
    <text evidence="1 5">Belongs to the TUBGCP family.</text>
</comment>
<protein>
    <recommendedName>
        <fullName evidence="5">Gamma-tubulin complex component</fullName>
    </recommendedName>
</protein>